<sequence length="150" mass="16030">MKLYIMRHGEAAPFADVDRNRSLSEHGRWQVSEVARQMSGLPLNGILASPYLRAQQTAELMQVGMTAMGIPVVCCDQLIPDASVRAVLGAIPDSGCWLLVSHMPLVSSLAGLLMQDAPDQGVIFSTAMVVGLEMPVVAPGLATQSLIYLP</sequence>
<dbReference type="NCBIfam" id="TIGR00249">
    <property type="entry name" value="sixA"/>
    <property type="match status" value="1"/>
</dbReference>
<dbReference type="Gene3D" id="3.40.50.1240">
    <property type="entry name" value="Phosphoglycerate mutase-like"/>
    <property type="match status" value="1"/>
</dbReference>
<dbReference type="CDD" id="cd07067">
    <property type="entry name" value="HP_PGM_like"/>
    <property type="match status" value="1"/>
</dbReference>
<proteinExistence type="predicted"/>
<dbReference type="SMART" id="SM00855">
    <property type="entry name" value="PGAM"/>
    <property type="match status" value="1"/>
</dbReference>
<dbReference type="InterPro" id="IPR029033">
    <property type="entry name" value="His_PPase_superfam"/>
</dbReference>
<organism evidence="1 2">
    <name type="scientific">Kistimonas scapharcae</name>
    <dbReference type="NCBI Taxonomy" id="1036133"/>
    <lineage>
        <taxon>Bacteria</taxon>
        <taxon>Pseudomonadati</taxon>
        <taxon>Pseudomonadota</taxon>
        <taxon>Gammaproteobacteria</taxon>
        <taxon>Oceanospirillales</taxon>
        <taxon>Endozoicomonadaceae</taxon>
        <taxon>Kistimonas</taxon>
    </lineage>
</organism>
<keyword evidence="2" id="KW-1185">Reference proteome</keyword>
<dbReference type="Proteomes" id="UP001500604">
    <property type="component" value="Unassembled WGS sequence"/>
</dbReference>
<protein>
    <submittedName>
        <fullName evidence="1">Phosphohistidine phosphatase SixA</fullName>
    </submittedName>
</protein>
<gene>
    <name evidence="1" type="primary">sixA</name>
    <name evidence="1" type="ORF">GCM10023116_23540</name>
</gene>
<comment type="caution">
    <text evidence="1">The sequence shown here is derived from an EMBL/GenBank/DDBJ whole genome shotgun (WGS) entry which is preliminary data.</text>
</comment>
<name>A0ABP8V2Q1_9GAMM</name>
<dbReference type="RefSeq" id="WP_345196162.1">
    <property type="nucleotide sequence ID" value="NZ_BAABFL010000358.1"/>
</dbReference>
<dbReference type="Pfam" id="PF00300">
    <property type="entry name" value="His_Phos_1"/>
    <property type="match status" value="1"/>
</dbReference>
<reference evidence="2" key="1">
    <citation type="journal article" date="2019" name="Int. J. Syst. Evol. Microbiol.">
        <title>The Global Catalogue of Microorganisms (GCM) 10K type strain sequencing project: providing services to taxonomists for standard genome sequencing and annotation.</title>
        <authorList>
            <consortium name="The Broad Institute Genomics Platform"/>
            <consortium name="The Broad Institute Genome Sequencing Center for Infectious Disease"/>
            <person name="Wu L."/>
            <person name="Ma J."/>
        </authorList>
    </citation>
    <scope>NUCLEOTIDE SEQUENCE [LARGE SCALE GENOMIC DNA]</scope>
    <source>
        <strain evidence="2">JCM 17805</strain>
    </source>
</reference>
<dbReference type="InterPro" id="IPR013078">
    <property type="entry name" value="His_Pase_superF_clade-1"/>
</dbReference>
<evidence type="ECO:0000313" key="2">
    <source>
        <dbReference type="Proteomes" id="UP001500604"/>
    </source>
</evidence>
<dbReference type="SUPFAM" id="SSF53254">
    <property type="entry name" value="Phosphoglycerate mutase-like"/>
    <property type="match status" value="1"/>
</dbReference>
<dbReference type="InterPro" id="IPR004449">
    <property type="entry name" value="SixA"/>
</dbReference>
<evidence type="ECO:0000313" key="1">
    <source>
        <dbReference type="EMBL" id="GAA4650071.1"/>
    </source>
</evidence>
<accession>A0ABP8V2Q1</accession>
<dbReference type="EMBL" id="BAABFL010000358">
    <property type="protein sequence ID" value="GAA4650071.1"/>
    <property type="molecule type" value="Genomic_DNA"/>
</dbReference>